<comment type="caution">
    <text evidence="5">Lacks conserved residue(s) required for the propagation of feature annotation.</text>
</comment>
<feature type="binding site" evidence="5">
    <location>
        <position position="123"/>
    </location>
    <ligand>
        <name>FMN</name>
        <dbReference type="ChEBI" id="CHEBI:58210"/>
    </ligand>
</feature>
<evidence type="ECO:0000256" key="4">
    <source>
        <dbReference type="ARBA" id="ARBA00022679"/>
    </source>
</evidence>
<evidence type="ECO:0000256" key="2">
    <source>
        <dbReference type="ARBA" id="ARBA00022630"/>
    </source>
</evidence>
<evidence type="ECO:0000313" key="7">
    <source>
        <dbReference type="EMBL" id="AIE90809.1"/>
    </source>
</evidence>
<comment type="similarity">
    <text evidence="5">Belongs to the UbiX/PAD1 family.</text>
</comment>
<dbReference type="GO" id="GO:0106141">
    <property type="term" value="F:flavin prenyltransferase activity"/>
    <property type="evidence" value="ECO:0007669"/>
    <property type="project" value="UniProtKB-EC"/>
</dbReference>
<dbReference type="Pfam" id="PF02441">
    <property type="entry name" value="Flavoprotein"/>
    <property type="match status" value="1"/>
</dbReference>
<organism evidence="7">
    <name type="scientific">uncultured marine group II/III euryarchaeote AD1000_07_D12</name>
    <dbReference type="NCBI Taxonomy" id="1457708"/>
    <lineage>
        <taxon>Archaea</taxon>
        <taxon>Methanobacteriati</taxon>
        <taxon>Methanobacteriota</taxon>
        <taxon>environmental samples</taxon>
    </lineage>
</organism>
<keyword evidence="3 5" id="KW-0288">FMN</keyword>
<feature type="binding site" evidence="5">
    <location>
        <begin position="10"/>
        <end position="12"/>
    </location>
    <ligand>
        <name>FMN</name>
        <dbReference type="ChEBI" id="CHEBI:58210"/>
    </ligand>
</feature>
<gene>
    <name evidence="5 7" type="primary">ubiX</name>
</gene>
<comment type="catalytic activity">
    <reaction evidence="5">
        <text>dimethylallyl phosphate + FMNH2 = prenylated FMNH2 + phosphate</text>
        <dbReference type="Rhea" id="RHEA:37743"/>
        <dbReference type="ChEBI" id="CHEBI:43474"/>
        <dbReference type="ChEBI" id="CHEBI:57618"/>
        <dbReference type="ChEBI" id="CHEBI:87467"/>
        <dbReference type="ChEBI" id="CHEBI:88052"/>
        <dbReference type="EC" id="2.5.1.129"/>
    </reaction>
</comment>
<keyword evidence="2 5" id="KW-0285">Flavoprotein</keyword>
<accession>A0A075FHM8</accession>
<feature type="domain" description="Flavoprotein" evidence="6">
    <location>
        <begin position="5"/>
        <end position="173"/>
    </location>
</feature>
<dbReference type="SUPFAM" id="SSF52507">
    <property type="entry name" value="Homo-oligomeric flavin-containing Cys decarboxylases, HFCD"/>
    <property type="match status" value="1"/>
</dbReference>
<name>A0A075FHM8_9EURY</name>
<dbReference type="InterPro" id="IPR036551">
    <property type="entry name" value="Flavin_trans-like"/>
</dbReference>
<evidence type="ECO:0000259" key="6">
    <source>
        <dbReference type="Pfam" id="PF02441"/>
    </source>
</evidence>
<evidence type="ECO:0000256" key="1">
    <source>
        <dbReference type="ARBA" id="ARBA00022602"/>
    </source>
</evidence>
<keyword evidence="4 5" id="KW-0808">Transferase</keyword>
<dbReference type="InterPro" id="IPR004507">
    <property type="entry name" value="UbiX-like"/>
</dbReference>
<evidence type="ECO:0000256" key="3">
    <source>
        <dbReference type="ARBA" id="ARBA00022643"/>
    </source>
</evidence>
<dbReference type="InterPro" id="IPR003382">
    <property type="entry name" value="Flavoprotein"/>
</dbReference>
<reference evidence="7" key="1">
    <citation type="journal article" date="2014" name="Genome Biol. Evol.">
        <title>Pangenome evidence for extensive interdomain horizontal transfer affecting lineage core and shell genes in uncultured planktonic thaumarchaeota and euryarchaeota.</title>
        <authorList>
            <person name="Deschamps P."/>
            <person name="Zivanovic Y."/>
            <person name="Moreira D."/>
            <person name="Rodriguez-Valera F."/>
            <person name="Lopez-Garcia P."/>
        </authorList>
    </citation>
    <scope>NUCLEOTIDE SEQUENCE</scope>
</reference>
<dbReference type="EC" id="2.5.1.129" evidence="5"/>
<feature type="binding site" evidence="5">
    <location>
        <position position="153"/>
    </location>
    <ligand>
        <name>dimethylallyl phosphate</name>
        <dbReference type="ChEBI" id="CHEBI:88052"/>
    </ligand>
</feature>
<dbReference type="NCBIfam" id="TIGR00421">
    <property type="entry name" value="ubiX_pad"/>
    <property type="match status" value="1"/>
</dbReference>
<evidence type="ECO:0000256" key="5">
    <source>
        <dbReference type="HAMAP-Rule" id="MF_01984"/>
    </source>
</evidence>
<feature type="binding site" evidence="5">
    <location>
        <position position="36"/>
    </location>
    <ligand>
        <name>FMN</name>
        <dbReference type="ChEBI" id="CHEBI:58210"/>
    </ligand>
</feature>
<proteinExistence type="inferred from homology"/>
<feature type="binding site" evidence="5">
    <location>
        <position position="169"/>
    </location>
    <ligand>
        <name>dimethylallyl phosphate</name>
        <dbReference type="ChEBI" id="CHEBI:88052"/>
    </ligand>
</feature>
<dbReference type="EMBL" id="KF900319">
    <property type="protein sequence ID" value="AIE90809.1"/>
    <property type="molecule type" value="Genomic_DNA"/>
</dbReference>
<protein>
    <recommendedName>
        <fullName evidence="5">Flavin prenyltransferase UbiX</fullName>
        <ecNumber evidence="5">2.5.1.129</ecNumber>
    </recommendedName>
</protein>
<feature type="binding site" evidence="5">
    <location>
        <begin position="88"/>
        <end position="91"/>
    </location>
    <ligand>
        <name>FMN</name>
        <dbReference type="ChEBI" id="CHEBI:58210"/>
    </ligand>
</feature>
<dbReference type="HAMAP" id="MF_01984">
    <property type="entry name" value="ubiX_pad"/>
    <property type="match status" value="1"/>
</dbReference>
<dbReference type="Gene3D" id="3.40.50.1950">
    <property type="entry name" value="Flavin prenyltransferase-like"/>
    <property type="match status" value="1"/>
</dbReference>
<comment type="function">
    <text evidence="5">Flavin prenyltransferase that catalyzes the synthesis of the prenylated FMN cofactor (prenyl-FMN) for 4-hydroxy-3-polyprenylbenzoic acid decarboxylase UbiD. The prenyltransferase is metal-independent and links a dimethylallyl moiety from dimethylallyl monophosphate (DMAP) to the flavin N5 and C6 atoms of FMN.</text>
</comment>
<keyword evidence="1 5" id="KW-0637">Prenyltransferase</keyword>
<dbReference type="AlphaFoldDB" id="A0A075FHM8"/>
<sequence>MPEAVVAITGASGAQYGVRLVDELLGAGWQVSLIITSAGAINLGLECGITPQDIGERDGVTLEDNGNLAARSASGSARFDAYVVCPASGTTVGKIAAGISDNLATRSALVALKERRKLIVVPREAPVSTPHLEAMARMSAWGVVILPASPGFYNSPESIGDLVDFVVARILDQMGVEHTLGRRWTGDEVSRD</sequence>